<dbReference type="Pfam" id="PF00833">
    <property type="entry name" value="Ribosomal_S17e"/>
    <property type="match status" value="1"/>
</dbReference>
<name>A0A2T9WM91_NANST</name>
<dbReference type="Proteomes" id="UP000245509">
    <property type="component" value="Unassembled WGS sequence"/>
</dbReference>
<dbReference type="RefSeq" id="WP_228615146.1">
    <property type="nucleotide sequence ID" value="NZ_QEFP02000004.1"/>
</dbReference>
<dbReference type="EMBL" id="QEFP01000001">
    <property type="protein sequence ID" value="PVU68927.1"/>
    <property type="molecule type" value="Genomic_DNA"/>
</dbReference>
<evidence type="ECO:0000256" key="2">
    <source>
        <dbReference type="ARBA" id="ARBA00022980"/>
    </source>
</evidence>
<reference evidence="6 9" key="1">
    <citation type="journal article" date="2015" name="Appl. Environ. Microbiol.">
        <title>Nanoarchaeota, Their Sulfolobales Host, and Nanoarchaeota Virus Distribution across Yellowstone National Park Hot Springs.</title>
        <authorList>
            <person name="Munson-McGee J.H."/>
            <person name="Field E.K."/>
            <person name="Bateson M."/>
            <person name="Rooney C."/>
            <person name="Stepanauskas R."/>
            <person name="Young M.J."/>
        </authorList>
    </citation>
    <scope>NUCLEOTIDE SEQUENCE [LARGE SCALE GENOMIC DNA]</scope>
    <source>
        <strain evidence="6">SCGC AB-777_F03</strain>
        <strain evidence="7">SCGC AB-777_O03</strain>
    </source>
</reference>
<evidence type="ECO:0000313" key="8">
    <source>
        <dbReference type="EMBL" id="PVU70759.1"/>
    </source>
</evidence>
<evidence type="ECO:0000256" key="4">
    <source>
        <dbReference type="HAMAP-Rule" id="MF_00511"/>
    </source>
</evidence>
<dbReference type="PANTHER" id="PTHR10732">
    <property type="entry name" value="40S RIBOSOMAL PROTEIN S17"/>
    <property type="match status" value="1"/>
</dbReference>
<dbReference type="GO" id="GO:0006412">
    <property type="term" value="P:translation"/>
    <property type="evidence" value="ECO:0007669"/>
    <property type="project" value="UniProtKB-UniRule"/>
</dbReference>
<evidence type="ECO:0000313" key="7">
    <source>
        <dbReference type="EMBL" id="PVU70023.1"/>
    </source>
</evidence>
<dbReference type="EMBL" id="QEFH01000034">
    <property type="protein sequence ID" value="PVU70023.1"/>
    <property type="molecule type" value="Genomic_DNA"/>
</dbReference>
<evidence type="ECO:0000256" key="3">
    <source>
        <dbReference type="ARBA" id="ARBA00023274"/>
    </source>
</evidence>
<comment type="similarity">
    <text evidence="1 4">Belongs to the eukaryotic ribosomal protein eS17 family.</text>
</comment>
<evidence type="ECO:0000313" key="6">
    <source>
        <dbReference type="EMBL" id="PVU68927.1"/>
    </source>
</evidence>
<dbReference type="InterPro" id="IPR001210">
    <property type="entry name" value="Ribosomal_eS17"/>
</dbReference>
<dbReference type="GO" id="GO:0005840">
    <property type="term" value="C:ribosome"/>
    <property type="evidence" value="ECO:0007669"/>
    <property type="project" value="UniProtKB-KW"/>
</dbReference>
<keyword evidence="2 4" id="KW-0689">Ribosomal protein</keyword>
<gene>
    <name evidence="4" type="primary">rps17e</name>
    <name evidence="5" type="ORF">DDW03_000665</name>
    <name evidence="6" type="ORF">DDW03_00135</name>
    <name evidence="8" type="ORF">DDW05_02310</name>
    <name evidence="7" type="ORF">DDW05_03130</name>
</gene>
<accession>A0A2T9WM91</accession>
<evidence type="ECO:0000256" key="1">
    <source>
        <dbReference type="ARBA" id="ARBA00010444"/>
    </source>
</evidence>
<dbReference type="Gene3D" id="1.10.60.20">
    <property type="entry name" value="Ribosomal protein S17e-like"/>
    <property type="match status" value="1"/>
</dbReference>
<dbReference type="PANTHER" id="PTHR10732:SF0">
    <property type="entry name" value="40S RIBOSOMAL PROTEIN S17"/>
    <property type="match status" value="1"/>
</dbReference>
<reference evidence="6" key="3">
    <citation type="submission" date="2017-05" db="EMBL/GenBank/DDBJ databases">
        <authorList>
            <person name="Song R."/>
            <person name="Chenine A.L."/>
            <person name="Ruprecht R.M."/>
        </authorList>
    </citation>
    <scope>NUCLEOTIDE SEQUENCE</scope>
    <source>
        <strain evidence="6">SCGC AB-777_F03</strain>
        <strain evidence="7">SCGC AB-777_O03</strain>
    </source>
</reference>
<evidence type="ECO:0000313" key="9">
    <source>
        <dbReference type="Proteomes" id="UP000245908"/>
    </source>
</evidence>
<keyword evidence="3 4" id="KW-0687">Ribonucleoprotein</keyword>
<proteinExistence type="inferred from homology"/>
<dbReference type="AlphaFoldDB" id="A0A2T9WM91"/>
<dbReference type="InterPro" id="IPR036401">
    <property type="entry name" value="Ribosomal_eS17_sf"/>
</dbReference>
<sequence length="64" mass="7525">MGRILHGKFRREADKILEKYSNLFTTDYKKNVKILEVVAEVPSKRLRNMLAGYITRQIKKLQSS</sequence>
<reference evidence="5" key="4">
    <citation type="submission" date="2021-11" db="EMBL/GenBank/DDBJ databases">
        <authorList>
            <person name="Munson-Mcgee J."/>
            <person name="Field E."/>
            <person name="Bateson M."/>
            <person name="Rooney C."/>
            <person name="Stepanauskas R."/>
            <person name="Young M."/>
        </authorList>
    </citation>
    <scope>NUCLEOTIDE SEQUENCE</scope>
    <source>
        <strain evidence="5">SCGC AB-777_F03</strain>
    </source>
</reference>
<dbReference type="SUPFAM" id="SSF116820">
    <property type="entry name" value="Rps17e-like"/>
    <property type="match status" value="1"/>
</dbReference>
<evidence type="ECO:0000313" key="5">
    <source>
        <dbReference type="EMBL" id="MCC5446917.1"/>
    </source>
</evidence>
<reference evidence="5" key="2">
    <citation type="submission" date="2017-05" db="EMBL/GenBank/DDBJ databases">
        <authorList>
            <person name="Munson-Mcgee J.H."/>
        </authorList>
    </citation>
    <scope>NUCLEOTIDE SEQUENCE</scope>
    <source>
        <strain evidence="5">SCGC AB-777_F03</strain>
    </source>
</reference>
<comment type="caution">
    <text evidence="6">The sequence shown here is derived from an EMBL/GenBank/DDBJ whole genome shotgun (WGS) entry which is preliminary data.</text>
</comment>
<organism evidence="6">
    <name type="scientific">Nanobsidianus stetteri</name>
    <dbReference type="NCBI Taxonomy" id="1294122"/>
    <lineage>
        <taxon>Archaea</taxon>
        <taxon>Nanobdellota</taxon>
        <taxon>Candidatus Nanoarchaeia</taxon>
        <taxon>Nanoarchaeales</taxon>
        <taxon>Nanopusillaceae</taxon>
        <taxon>Candidatus Nanobsidianus</taxon>
    </lineage>
</organism>
<dbReference type="GO" id="GO:0003735">
    <property type="term" value="F:structural constituent of ribosome"/>
    <property type="evidence" value="ECO:0007669"/>
    <property type="project" value="InterPro"/>
</dbReference>
<dbReference type="Proteomes" id="UP000245908">
    <property type="component" value="Unassembled WGS sequence"/>
</dbReference>
<protein>
    <recommendedName>
        <fullName evidence="4">Small ribosomal subunit protein eS17</fullName>
    </recommendedName>
</protein>
<dbReference type="HAMAP" id="MF_00511">
    <property type="entry name" value="Ribosomal_eS17"/>
    <property type="match status" value="1"/>
</dbReference>
<dbReference type="EMBL" id="QEFP02000004">
    <property type="protein sequence ID" value="MCC5446917.1"/>
    <property type="molecule type" value="Genomic_DNA"/>
</dbReference>
<dbReference type="GO" id="GO:1990904">
    <property type="term" value="C:ribonucleoprotein complex"/>
    <property type="evidence" value="ECO:0007669"/>
    <property type="project" value="UniProtKB-KW"/>
</dbReference>
<dbReference type="EMBL" id="QEFH01000018">
    <property type="protein sequence ID" value="PVU70759.1"/>
    <property type="molecule type" value="Genomic_DNA"/>
</dbReference>